<dbReference type="InterPro" id="IPR009075">
    <property type="entry name" value="AcylCo_DH/oxidase_C"/>
</dbReference>
<dbReference type="SUPFAM" id="SSF56645">
    <property type="entry name" value="Acyl-CoA dehydrogenase NM domain-like"/>
    <property type="match status" value="1"/>
</dbReference>
<keyword evidence="11" id="KW-1185">Reference proteome</keyword>
<feature type="domain" description="Acyl-CoA dehydrogenase/oxidase C-terminal" evidence="7">
    <location>
        <begin position="244"/>
        <end position="391"/>
    </location>
</feature>
<protein>
    <submittedName>
        <fullName evidence="10">Acyl-CoA dehydrogenase family protein</fullName>
    </submittedName>
</protein>
<keyword evidence="5" id="KW-0560">Oxidoreductase</keyword>
<dbReference type="SUPFAM" id="SSF47203">
    <property type="entry name" value="Acyl-CoA dehydrogenase C-terminal domain-like"/>
    <property type="match status" value="1"/>
</dbReference>
<comment type="caution">
    <text evidence="10">The sequence shown here is derived from an EMBL/GenBank/DDBJ whole genome shotgun (WGS) entry which is preliminary data.</text>
</comment>
<evidence type="ECO:0000256" key="1">
    <source>
        <dbReference type="ARBA" id="ARBA00001974"/>
    </source>
</evidence>
<dbReference type="PANTHER" id="PTHR43884">
    <property type="entry name" value="ACYL-COA DEHYDROGENASE"/>
    <property type="match status" value="1"/>
</dbReference>
<evidence type="ECO:0000313" key="11">
    <source>
        <dbReference type="Proteomes" id="UP000780875"/>
    </source>
</evidence>
<dbReference type="InterPro" id="IPR046373">
    <property type="entry name" value="Acyl-CoA_Oxase/DH_mid-dom_sf"/>
</dbReference>
<dbReference type="PANTHER" id="PTHR43884:SF12">
    <property type="entry name" value="ISOVALERYL-COA DEHYDROGENASE, MITOCHONDRIAL-RELATED"/>
    <property type="match status" value="1"/>
</dbReference>
<dbReference type="PROSITE" id="PS00072">
    <property type="entry name" value="ACYL_COA_DH_1"/>
    <property type="match status" value="1"/>
</dbReference>
<feature type="domain" description="Acyl-CoA dehydrogenase/oxidase N-terminal" evidence="9">
    <location>
        <begin position="26"/>
        <end position="135"/>
    </location>
</feature>
<evidence type="ECO:0000256" key="4">
    <source>
        <dbReference type="ARBA" id="ARBA00022827"/>
    </source>
</evidence>
<dbReference type="Proteomes" id="UP000780875">
    <property type="component" value="Unassembled WGS sequence"/>
</dbReference>
<feature type="compositionally biased region" description="Polar residues" evidence="6">
    <location>
        <begin position="1"/>
        <end position="12"/>
    </location>
</feature>
<dbReference type="PROSITE" id="PS00073">
    <property type="entry name" value="ACYL_COA_DH_2"/>
    <property type="match status" value="1"/>
</dbReference>
<reference evidence="10 11" key="1">
    <citation type="submission" date="2021-09" db="EMBL/GenBank/DDBJ databases">
        <title>Whole genome sequence of Nocardioides sp. GBK3QG-3.</title>
        <authorList>
            <person name="Tuo L."/>
        </authorList>
    </citation>
    <scope>NUCLEOTIDE SEQUENCE [LARGE SCALE GENOMIC DNA]</scope>
    <source>
        <strain evidence="10 11">GBK3QG-3</strain>
    </source>
</reference>
<evidence type="ECO:0000256" key="5">
    <source>
        <dbReference type="RuleBase" id="RU362125"/>
    </source>
</evidence>
<feature type="region of interest" description="Disordered" evidence="6">
    <location>
        <begin position="1"/>
        <end position="24"/>
    </location>
</feature>
<keyword evidence="4 5" id="KW-0274">FAD</keyword>
<dbReference type="Gene3D" id="1.20.140.10">
    <property type="entry name" value="Butyryl-CoA Dehydrogenase, subunit A, domain 3"/>
    <property type="match status" value="1"/>
</dbReference>
<proteinExistence type="inferred from homology"/>
<organism evidence="10 11">
    <name type="scientific">Nocardioides mangrovi</name>
    <dbReference type="NCBI Taxonomy" id="2874580"/>
    <lineage>
        <taxon>Bacteria</taxon>
        <taxon>Bacillati</taxon>
        <taxon>Actinomycetota</taxon>
        <taxon>Actinomycetes</taxon>
        <taxon>Propionibacteriales</taxon>
        <taxon>Nocardioidaceae</taxon>
        <taxon>Nocardioides</taxon>
    </lineage>
</organism>
<dbReference type="Gene3D" id="2.40.110.10">
    <property type="entry name" value="Butyryl-CoA Dehydrogenase, subunit A, domain 2"/>
    <property type="match status" value="1"/>
</dbReference>
<comment type="cofactor">
    <cofactor evidence="1 5">
        <name>FAD</name>
        <dbReference type="ChEBI" id="CHEBI:57692"/>
    </cofactor>
</comment>
<evidence type="ECO:0000259" key="7">
    <source>
        <dbReference type="Pfam" id="PF00441"/>
    </source>
</evidence>
<dbReference type="PIRSF" id="PIRSF016578">
    <property type="entry name" value="HsaA"/>
    <property type="match status" value="1"/>
</dbReference>
<evidence type="ECO:0000256" key="2">
    <source>
        <dbReference type="ARBA" id="ARBA00009347"/>
    </source>
</evidence>
<dbReference type="RefSeq" id="WP_224122807.1">
    <property type="nucleotide sequence ID" value="NZ_JAIQZJ010000004.1"/>
</dbReference>
<keyword evidence="3 5" id="KW-0285">Flavoprotein</keyword>
<dbReference type="EMBL" id="JAIQZJ010000004">
    <property type="protein sequence ID" value="MBZ5738435.1"/>
    <property type="molecule type" value="Genomic_DNA"/>
</dbReference>
<dbReference type="Pfam" id="PF02771">
    <property type="entry name" value="Acyl-CoA_dh_N"/>
    <property type="match status" value="1"/>
</dbReference>
<comment type="similarity">
    <text evidence="2 5">Belongs to the acyl-CoA dehydrogenase family.</text>
</comment>
<evidence type="ECO:0000313" key="10">
    <source>
        <dbReference type="EMBL" id="MBZ5738435.1"/>
    </source>
</evidence>
<evidence type="ECO:0000259" key="9">
    <source>
        <dbReference type="Pfam" id="PF02771"/>
    </source>
</evidence>
<evidence type="ECO:0000256" key="6">
    <source>
        <dbReference type="SAM" id="MobiDB-lite"/>
    </source>
</evidence>
<feature type="domain" description="Acyl-CoA oxidase/dehydrogenase middle" evidence="8">
    <location>
        <begin position="139"/>
        <end position="231"/>
    </location>
</feature>
<name>A0ABS7UC29_9ACTN</name>
<dbReference type="Gene3D" id="1.10.540.10">
    <property type="entry name" value="Acyl-CoA dehydrogenase/oxidase, N-terminal domain"/>
    <property type="match status" value="1"/>
</dbReference>
<evidence type="ECO:0000259" key="8">
    <source>
        <dbReference type="Pfam" id="PF02770"/>
    </source>
</evidence>
<dbReference type="InterPro" id="IPR036250">
    <property type="entry name" value="AcylCo_DH-like_C"/>
</dbReference>
<dbReference type="InterPro" id="IPR037069">
    <property type="entry name" value="AcylCoA_DH/ox_N_sf"/>
</dbReference>
<accession>A0ABS7UC29</accession>
<dbReference type="InterPro" id="IPR006089">
    <property type="entry name" value="Acyl-CoA_DH_CS"/>
</dbReference>
<dbReference type="InterPro" id="IPR006091">
    <property type="entry name" value="Acyl-CoA_Oxase/DH_mid-dom"/>
</dbReference>
<dbReference type="Pfam" id="PF02770">
    <property type="entry name" value="Acyl-CoA_dh_M"/>
    <property type="match status" value="1"/>
</dbReference>
<evidence type="ECO:0000256" key="3">
    <source>
        <dbReference type="ARBA" id="ARBA00022630"/>
    </source>
</evidence>
<dbReference type="InterPro" id="IPR013786">
    <property type="entry name" value="AcylCoA_DH/ox_N"/>
</dbReference>
<dbReference type="Pfam" id="PF00441">
    <property type="entry name" value="Acyl-CoA_dh_1"/>
    <property type="match status" value="1"/>
</dbReference>
<sequence>MTIAATQASPAQDASHGGHAVTARTELEEFRASVRRMVDDRIRPHAAETDRTGTVPEHSRAAFREMELAGLAFPEELGGSGADLHTQVIAVEEVARGCASSASILLTPWAALTPVAVHADPALAATVVPGVARGDELASFCLTEPTGGTDLASLRTRAERVDGGWLLNGQKRFISNAGHSTWYAVLARSGADSSYGVFLVHAGDEGLGFGKPEEKMGFHGFPTADVHLDDVFVPDGHVVGDPARGYQYMMDTLTYTRPLVAAQALGIAQAALDEALAYTAQREQFGQSLSRFQLVRAMVADMATAVAAGRALLHHACDLAVENTSASRAAVSMAKLFCSDTAMSVTTTAVQLHGGNGYMRDYTVERLMRDAKVTQIWEGANELQKMLVAKDAYAAHERR</sequence>
<gene>
    <name evidence="10" type="ORF">K8U61_09695</name>
</gene>
<dbReference type="InterPro" id="IPR009100">
    <property type="entry name" value="AcylCoA_DH/oxidase_NM_dom_sf"/>
</dbReference>